<evidence type="ECO:0000313" key="5">
    <source>
        <dbReference type="EMBL" id="TIC68721.1"/>
    </source>
</evidence>
<evidence type="ECO:0000313" key="2">
    <source>
        <dbReference type="EMBL" id="TIB82443.1"/>
    </source>
</evidence>
<comment type="caution">
    <text evidence="4">The sequence shown here is derived from an EMBL/GenBank/DDBJ whole genome shotgun (WGS) entry which is preliminary data.</text>
</comment>
<evidence type="ECO:0000313" key="3">
    <source>
        <dbReference type="EMBL" id="TIC03334.1"/>
    </source>
</evidence>
<dbReference type="EMBL" id="SPRX01000006">
    <property type="protein sequence ID" value="TIC68721.1"/>
    <property type="molecule type" value="Genomic_DNA"/>
</dbReference>
<proteinExistence type="predicted"/>
<organism evidence="4 8">
    <name type="scientific">Wallemia mellicola</name>
    <dbReference type="NCBI Taxonomy" id="1708541"/>
    <lineage>
        <taxon>Eukaryota</taxon>
        <taxon>Fungi</taxon>
        <taxon>Dikarya</taxon>
        <taxon>Basidiomycota</taxon>
        <taxon>Wallemiomycotina</taxon>
        <taxon>Wallemiomycetes</taxon>
        <taxon>Wallemiales</taxon>
        <taxon>Wallemiaceae</taxon>
        <taxon>Wallemia</taxon>
    </lineage>
</organism>
<feature type="compositionally biased region" description="Low complexity" evidence="1">
    <location>
        <begin position="51"/>
        <end position="62"/>
    </location>
</feature>
<name>A0A4T0RE08_9BASI</name>
<dbReference type="Proteomes" id="UP000307169">
    <property type="component" value="Unassembled WGS sequence"/>
</dbReference>
<accession>A0A4T0RE08</accession>
<evidence type="ECO:0000313" key="9">
    <source>
        <dbReference type="Proteomes" id="UP000307169"/>
    </source>
</evidence>
<dbReference type="Proteomes" id="UP000310685">
    <property type="component" value="Unassembled WGS sequence"/>
</dbReference>
<dbReference type="EMBL" id="SPRO01000010">
    <property type="protein sequence ID" value="TIC31900.1"/>
    <property type="molecule type" value="Genomic_DNA"/>
</dbReference>
<gene>
    <name evidence="5" type="ORF">E3Q01_00710</name>
    <name evidence="6" type="ORF">E3Q03_00009</name>
    <name evidence="4" type="ORF">E3Q10_01392</name>
    <name evidence="3" type="ORF">E3Q17_00911</name>
    <name evidence="2" type="ORF">E3Q22_00285</name>
</gene>
<dbReference type="EMBL" id="SPRC01000002">
    <property type="protein sequence ID" value="TIB82443.1"/>
    <property type="molecule type" value="Genomic_DNA"/>
</dbReference>
<evidence type="ECO:0000313" key="7">
    <source>
        <dbReference type="Proteomes" id="UP000305362"/>
    </source>
</evidence>
<dbReference type="Proteomes" id="UP000305647">
    <property type="component" value="Unassembled WGS sequence"/>
</dbReference>
<dbReference type="Proteomes" id="UP000305362">
    <property type="component" value="Unassembled WGS sequence"/>
</dbReference>
<reference evidence="7 8" key="1">
    <citation type="submission" date="2019-03" db="EMBL/GenBank/DDBJ databases">
        <title>Sequencing 25 genomes of Wallemia mellicola.</title>
        <authorList>
            <person name="Gostincar C."/>
        </authorList>
    </citation>
    <scope>NUCLEOTIDE SEQUENCE [LARGE SCALE GENOMIC DNA]</scope>
    <source>
        <strain evidence="3 9">EXF-1262</strain>
        <strain evidence="6 7">EXF-1277</strain>
        <strain evidence="2 10">EXF-6152</strain>
        <strain evidence="5 11">EXF-757</strain>
        <strain evidence="4 8">EXF-8738</strain>
    </source>
</reference>
<dbReference type="AlphaFoldDB" id="A0A4T0RE08"/>
<dbReference type="Proteomes" id="UP000310708">
    <property type="component" value="Unassembled WGS sequence"/>
</dbReference>
<dbReference type="OrthoDB" id="2595549at2759"/>
<feature type="region of interest" description="Disordered" evidence="1">
    <location>
        <begin position="42"/>
        <end position="76"/>
    </location>
</feature>
<evidence type="ECO:0000313" key="8">
    <source>
        <dbReference type="Proteomes" id="UP000305647"/>
    </source>
</evidence>
<evidence type="ECO:0000256" key="1">
    <source>
        <dbReference type="SAM" id="MobiDB-lite"/>
    </source>
</evidence>
<evidence type="ECO:0000313" key="10">
    <source>
        <dbReference type="Proteomes" id="UP000310685"/>
    </source>
</evidence>
<evidence type="ECO:0000313" key="11">
    <source>
        <dbReference type="Proteomes" id="UP000310708"/>
    </source>
</evidence>
<protein>
    <submittedName>
        <fullName evidence="4">Uncharacterized protein</fullName>
    </submittedName>
</protein>
<evidence type="ECO:0000313" key="6">
    <source>
        <dbReference type="EMBL" id="TIC71949.1"/>
    </source>
</evidence>
<sequence>MATSHSRRKGNDSAKRCIDLIESLPNMLPPKITDIYRPVKRNRLTNDTPKSSNNSFTSNASTPRIEINKKDSNRKWSNQDYKETSSLYKERGRNIKHWGDRHYQLSTKATGDESDYLRVLAACELLDAVLMYAYAFWCEDRINGTLLQNWNSLEPLAKFSRSKCDSLTVNSLVNRTLIDQLQGLALMLYGLVLFQISTIESTQSYHKSLKLQKAPSSDVNEMQQRTNELLVRNIENHKRKDKAAEMLDKSRLKFPSYNLRVKFPRTWARAVGGMIETENDDDSEEYEELENDAQRASELGVSSHLVQRVKIGTVDGERLDPDNVLGPGGSSGGGFAWPLLEGGFSHDWWPHIVVFSRSILDEFGQIVRLHDFHTGDKRGYDKLK</sequence>
<dbReference type="EMBL" id="SPRH01000007">
    <property type="protein sequence ID" value="TIC03334.1"/>
    <property type="molecule type" value="Genomic_DNA"/>
</dbReference>
<evidence type="ECO:0000313" key="4">
    <source>
        <dbReference type="EMBL" id="TIC31900.1"/>
    </source>
</evidence>
<dbReference type="EMBL" id="SPRV01000001">
    <property type="protein sequence ID" value="TIC71949.1"/>
    <property type="molecule type" value="Genomic_DNA"/>
</dbReference>